<dbReference type="Proteomes" id="UP000030765">
    <property type="component" value="Unassembled WGS sequence"/>
</dbReference>
<feature type="compositionally biased region" description="Acidic residues" evidence="1">
    <location>
        <begin position="49"/>
        <end position="62"/>
    </location>
</feature>
<dbReference type="EMBL" id="KE525293">
    <property type="protein sequence ID" value="KFB44794.1"/>
    <property type="molecule type" value="Genomic_DNA"/>
</dbReference>
<dbReference type="EMBL" id="ATLV01020055">
    <property type="status" value="NOT_ANNOTATED_CDS"/>
    <property type="molecule type" value="Genomic_DNA"/>
</dbReference>
<protein>
    <submittedName>
        <fullName evidence="2 3">Uncharacterized protein</fullName>
    </submittedName>
</protein>
<feature type="region of interest" description="Disordered" evidence="1">
    <location>
        <begin position="159"/>
        <end position="198"/>
    </location>
</feature>
<reference evidence="2 4" key="1">
    <citation type="journal article" date="2014" name="BMC Genomics">
        <title>Genome sequence of Anopheles sinensis provides insight into genetics basis of mosquito competence for malaria parasites.</title>
        <authorList>
            <person name="Zhou D."/>
            <person name="Zhang D."/>
            <person name="Ding G."/>
            <person name="Shi L."/>
            <person name="Hou Q."/>
            <person name="Ye Y."/>
            <person name="Xu Y."/>
            <person name="Zhou H."/>
            <person name="Xiong C."/>
            <person name="Li S."/>
            <person name="Yu J."/>
            <person name="Hong S."/>
            <person name="Yu X."/>
            <person name="Zou P."/>
            <person name="Chen C."/>
            <person name="Chang X."/>
            <person name="Wang W."/>
            <person name="Lv Y."/>
            <person name="Sun Y."/>
            <person name="Ma L."/>
            <person name="Shen B."/>
            <person name="Zhu C."/>
        </authorList>
    </citation>
    <scope>NUCLEOTIDE SEQUENCE [LARGE SCALE GENOMIC DNA]</scope>
</reference>
<dbReference type="AlphaFoldDB" id="A0A084W3K0"/>
<reference evidence="3" key="2">
    <citation type="submission" date="2020-05" db="UniProtKB">
        <authorList>
            <consortium name="EnsemblMetazoa"/>
        </authorList>
    </citation>
    <scope>IDENTIFICATION</scope>
</reference>
<feature type="region of interest" description="Disordered" evidence="1">
    <location>
        <begin position="244"/>
        <end position="272"/>
    </location>
</feature>
<evidence type="ECO:0000313" key="2">
    <source>
        <dbReference type="EMBL" id="KFB44794.1"/>
    </source>
</evidence>
<proteinExistence type="predicted"/>
<evidence type="ECO:0000256" key="1">
    <source>
        <dbReference type="SAM" id="MobiDB-lite"/>
    </source>
</evidence>
<feature type="region of interest" description="Disordered" evidence="1">
    <location>
        <begin position="321"/>
        <end position="350"/>
    </location>
</feature>
<evidence type="ECO:0000313" key="4">
    <source>
        <dbReference type="Proteomes" id="UP000030765"/>
    </source>
</evidence>
<feature type="region of interest" description="Disordered" evidence="1">
    <location>
        <begin position="1"/>
        <end position="113"/>
    </location>
</feature>
<dbReference type="VEuPathDB" id="VectorBase:ASIC012701"/>
<accession>A0A084W3K0</accession>
<gene>
    <name evidence="2" type="ORF">ZHAS_00012701</name>
</gene>
<keyword evidence="4" id="KW-1185">Reference proteome</keyword>
<dbReference type="EnsemblMetazoa" id="ASIC012701-RA">
    <property type="protein sequence ID" value="ASIC012701-PA"/>
    <property type="gene ID" value="ASIC012701"/>
</dbReference>
<dbReference type="OMA" id="TYAIDEP"/>
<organism evidence="2">
    <name type="scientific">Anopheles sinensis</name>
    <name type="common">Mosquito</name>
    <dbReference type="NCBI Taxonomy" id="74873"/>
    <lineage>
        <taxon>Eukaryota</taxon>
        <taxon>Metazoa</taxon>
        <taxon>Ecdysozoa</taxon>
        <taxon>Arthropoda</taxon>
        <taxon>Hexapoda</taxon>
        <taxon>Insecta</taxon>
        <taxon>Pterygota</taxon>
        <taxon>Neoptera</taxon>
        <taxon>Endopterygota</taxon>
        <taxon>Diptera</taxon>
        <taxon>Nematocera</taxon>
        <taxon>Culicoidea</taxon>
        <taxon>Culicidae</taxon>
        <taxon>Anophelinae</taxon>
        <taxon>Anopheles</taxon>
    </lineage>
</organism>
<feature type="compositionally biased region" description="Low complexity" evidence="1">
    <location>
        <begin position="69"/>
        <end position="81"/>
    </location>
</feature>
<evidence type="ECO:0000313" key="3">
    <source>
        <dbReference type="EnsemblMetazoa" id="ASIC012701-PA"/>
    </source>
</evidence>
<name>A0A084W3K0_ANOSI</name>
<sequence length="388" mass="43057">MMRLILPTHNYANAYLPPKKTHGMQRRGSQENHSWQHQQHHQYHRHEDFDEDEHEADEEDDDHQQCDRSSSSPSPSVDASSGRYHRSSVSGVAPLERSAPPPPAGGFDYHRSIIQPPTCDRGGACVSSVVRDGSAYGPAGSGSSSSPLSETFRGDYCANNDDDVTRDTASLLSPRDQPYANASVKRRERQQPHVPHTMRRHVQFQIAKSSSSTLADHRRTQTVGRAVEKCCTEVGPLLRKVRKKRRKIPHGTDQAHSVPQQLAPGGQPTASHPMKLSKAYLYTARSRREGFLAHRDVVYNGTFPIDMPFCSRFKDYNYSGESSDSPTPLAVDGGSDDGAGAVPRDKDTIDEGIRSYFEGKDFGSLRRRSVAGRSGDRSVLTYAIDEPF</sequence>
<feature type="compositionally biased region" description="Low complexity" evidence="1">
    <location>
        <begin position="330"/>
        <end position="342"/>
    </location>
</feature>